<organism evidence="1 2">
    <name type="scientific">Tanacetum coccineum</name>
    <dbReference type="NCBI Taxonomy" id="301880"/>
    <lineage>
        <taxon>Eukaryota</taxon>
        <taxon>Viridiplantae</taxon>
        <taxon>Streptophyta</taxon>
        <taxon>Embryophyta</taxon>
        <taxon>Tracheophyta</taxon>
        <taxon>Spermatophyta</taxon>
        <taxon>Magnoliopsida</taxon>
        <taxon>eudicotyledons</taxon>
        <taxon>Gunneridae</taxon>
        <taxon>Pentapetalae</taxon>
        <taxon>asterids</taxon>
        <taxon>campanulids</taxon>
        <taxon>Asterales</taxon>
        <taxon>Asteraceae</taxon>
        <taxon>Asteroideae</taxon>
        <taxon>Anthemideae</taxon>
        <taxon>Anthemidinae</taxon>
        <taxon>Tanacetum</taxon>
    </lineage>
</organism>
<name>A0ABQ4XM01_9ASTR</name>
<gene>
    <name evidence="1" type="ORF">Tco_0680542</name>
</gene>
<reference evidence="1" key="1">
    <citation type="journal article" date="2022" name="Int. J. Mol. Sci.">
        <title>Draft Genome of Tanacetum Coccineum: Genomic Comparison of Closely Related Tanacetum-Family Plants.</title>
        <authorList>
            <person name="Yamashiro T."/>
            <person name="Shiraishi A."/>
            <person name="Nakayama K."/>
            <person name="Satake H."/>
        </authorList>
    </citation>
    <scope>NUCLEOTIDE SEQUENCE</scope>
</reference>
<keyword evidence="2" id="KW-1185">Reference proteome</keyword>
<dbReference type="Proteomes" id="UP001151760">
    <property type="component" value="Unassembled WGS sequence"/>
</dbReference>
<evidence type="ECO:0000313" key="1">
    <source>
        <dbReference type="EMBL" id="GJS65978.1"/>
    </source>
</evidence>
<comment type="caution">
    <text evidence="1">The sequence shown here is derived from an EMBL/GenBank/DDBJ whole genome shotgun (WGS) entry which is preliminary data.</text>
</comment>
<sequence>MVERRRMKKKWNDDLLSCHNPFRSFALVERENLIFLNINDSFMTDMDEWTLPFLLNIVFDFIRTRRIGLVRTTLSDTKPQVVK</sequence>
<protein>
    <submittedName>
        <fullName evidence="1">Uncharacterized protein</fullName>
    </submittedName>
</protein>
<evidence type="ECO:0000313" key="2">
    <source>
        <dbReference type="Proteomes" id="UP001151760"/>
    </source>
</evidence>
<reference evidence="1" key="2">
    <citation type="submission" date="2022-01" db="EMBL/GenBank/DDBJ databases">
        <authorList>
            <person name="Yamashiro T."/>
            <person name="Shiraishi A."/>
            <person name="Satake H."/>
            <person name="Nakayama K."/>
        </authorList>
    </citation>
    <scope>NUCLEOTIDE SEQUENCE</scope>
</reference>
<proteinExistence type="predicted"/>
<accession>A0ABQ4XM01</accession>
<dbReference type="EMBL" id="BQNB010009617">
    <property type="protein sequence ID" value="GJS65978.1"/>
    <property type="molecule type" value="Genomic_DNA"/>
</dbReference>